<dbReference type="SUPFAM" id="SSF81301">
    <property type="entry name" value="Nucleotidyltransferase"/>
    <property type="match status" value="1"/>
</dbReference>
<dbReference type="Gene3D" id="3.30.460.40">
    <property type="match status" value="1"/>
</dbReference>
<sequence>MTKKEHITISDLFQILDLLESTGVKYWLDGGWGVDALHGGQTRIHRDVDIDFDSRYTDKLIAFLQENGFVIETDWLPARMELYSVELGYIDIHPFILNEDGTSRQADLQGGWYEFQSDYFGETTLDGRVIPCISLKGQKIFHSGYELRDKDIHDLSILDAISKS</sequence>
<comment type="caution">
    <text evidence="1">The sequence shown here is derived from an EMBL/GenBank/DDBJ whole genome shotgun (WGS) entry which is preliminary data.</text>
</comment>
<dbReference type="InterPro" id="IPR019646">
    <property type="entry name" value="Aminoglyc_AdlTrfase"/>
</dbReference>
<dbReference type="InterPro" id="IPR043519">
    <property type="entry name" value="NT_sf"/>
</dbReference>
<gene>
    <name evidence="1" type="ORF">H9807_12000</name>
</gene>
<evidence type="ECO:0000313" key="2">
    <source>
        <dbReference type="Proteomes" id="UP000824108"/>
    </source>
</evidence>
<accession>A0A9D2KG26</accession>
<dbReference type="AlphaFoldDB" id="A0A9D2KG26"/>
<dbReference type="Proteomes" id="UP000824108">
    <property type="component" value="Unassembled WGS sequence"/>
</dbReference>
<reference evidence="1" key="1">
    <citation type="journal article" date="2021" name="PeerJ">
        <title>Extensive microbial diversity within the chicken gut microbiome revealed by metagenomics and culture.</title>
        <authorList>
            <person name="Gilroy R."/>
            <person name="Ravi A."/>
            <person name="Getino M."/>
            <person name="Pursley I."/>
            <person name="Horton D.L."/>
            <person name="Alikhan N.F."/>
            <person name="Baker D."/>
            <person name="Gharbi K."/>
            <person name="Hall N."/>
            <person name="Watson M."/>
            <person name="Adriaenssens E.M."/>
            <person name="Foster-Nyarko E."/>
            <person name="Jarju S."/>
            <person name="Secka A."/>
            <person name="Antonio M."/>
            <person name="Oren A."/>
            <person name="Chaudhuri R.R."/>
            <person name="La Ragione R."/>
            <person name="Hildebrand F."/>
            <person name="Pallen M.J."/>
        </authorList>
    </citation>
    <scope>NUCLEOTIDE SEQUENCE</scope>
    <source>
        <strain evidence="1">CHK118-2852</strain>
    </source>
</reference>
<dbReference type="Pfam" id="PF10706">
    <property type="entry name" value="Aminoglyc_resit"/>
    <property type="match status" value="1"/>
</dbReference>
<evidence type="ECO:0000313" key="1">
    <source>
        <dbReference type="EMBL" id="HIZ92813.1"/>
    </source>
</evidence>
<dbReference type="EMBL" id="DXAV01000098">
    <property type="protein sequence ID" value="HIZ92813.1"/>
    <property type="molecule type" value="Genomic_DNA"/>
</dbReference>
<reference evidence="1" key="2">
    <citation type="submission" date="2021-04" db="EMBL/GenBank/DDBJ databases">
        <authorList>
            <person name="Gilroy R."/>
        </authorList>
    </citation>
    <scope>NUCLEOTIDE SEQUENCE</scope>
    <source>
        <strain evidence="1">CHK118-2852</strain>
    </source>
</reference>
<proteinExistence type="predicted"/>
<protein>
    <recommendedName>
        <fullName evidence="3">Lincosamide resistance protein</fullName>
    </recommendedName>
</protein>
<name>A0A9D2KG26_9BACE</name>
<organism evidence="1 2">
    <name type="scientific">Candidatus Bacteroides merdavium</name>
    <dbReference type="NCBI Taxonomy" id="2838472"/>
    <lineage>
        <taxon>Bacteria</taxon>
        <taxon>Pseudomonadati</taxon>
        <taxon>Bacteroidota</taxon>
        <taxon>Bacteroidia</taxon>
        <taxon>Bacteroidales</taxon>
        <taxon>Bacteroidaceae</taxon>
        <taxon>Bacteroides</taxon>
    </lineage>
</organism>
<evidence type="ECO:0008006" key="3">
    <source>
        <dbReference type="Google" id="ProtNLM"/>
    </source>
</evidence>